<name>A0A250WR56_9CHLO</name>
<comment type="caution">
    <text evidence="2">The sequence shown here is derived from an EMBL/GenBank/DDBJ whole genome shotgun (WGS) entry which is preliminary data.</text>
</comment>
<sequence length="210" mass="22577">MEEETENTAETPAKESIQKSNDNNHRLCRTLSTAKKLGPPLRTALPITPSTTFCTAARRVPIYDACPKTPLLIPDDQENALCQALSKALDFKSASTSKQAAGASIKSSMMSSPVLNPPWQGFSSTQATSARGQLGNAEPQLGRVNKLTPVRASKVLMESLGSSQVLTPVRRSSRKIKPAGDSTNNQEAEVMLEITNYSYTPNKAINLDGS</sequence>
<protein>
    <submittedName>
        <fullName evidence="2">Uncharacterized protein</fullName>
    </submittedName>
</protein>
<dbReference type="Proteomes" id="UP000232323">
    <property type="component" value="Unassembled WGS sequence"/>
</dbReference>
<evidence type="ECO:0000313" key="2">
    <source>
        <dbReference type="EMBL" id="GAX73030.1"/>
    </source>
</evidence>
<dbReference type="EMBL" id="BEGY01000002">
    <property type="protein sequence ID" value="GAX73030.1"/>
    <property type="molecule type" value="Genomic_DNA"/>
</dbReference>
<dbReference type="AlphaFoldDB" id="A0A250WR56"/>
<evidence type="ECO:0000256" key="1">
    <source>
        <dbReference type="SAM" id="MobiDB-lite"/>
    </source>
</evidence>
<proteinExistence type="predicted"/>
<evidence type="ECO:0000313" key="3">
    <source>
        <dbReference type="Proteomes" id="UP000232323"/>
    </source>
</evidence>
<accession>A0A250WR56</accession>
<feature type="compositionally biased region" description="Basic and acidic residues" evidence="1">
    <location>
        <begin position="12"/>
        <end position="25"/>
    </location>
</feature>
<organism evidence="2 3">
    <name type="scientific">Chlamydomonas eustigma</name>
    <dbReference type="NCBI Taxonomy" id="1157962"/>
    <lineage>
        <taxon>Eukaryota</taxon>
        <taxon>Viridiplantae</taxon>
        <taxon>Chlorophyta</taxon>
        <taxon>core chlorophytes</taxon>
        <taxon>Chlorophyceae</taxon>
        <taxon>CS clade</taxon>
        <taxon>Chlamydomonadales</taxon>
        <taxon>Chlamydomonadaceae</taxon>
        <taxon>Chlamydomonas</taxon>
    </lineage>
</organism>
<dbReference type="OrthoDB" id="550907at2759"/>
<feature type="region of interest" description="Disordered" evidence="1">
    <location>
        <begin position="1"/>
        <end position="25"/>
    </location>
</feature>
<reference evidence="2 3" key="1">
    <citation type="submission" date="2017-08" db="EMBL/GenBank/DDBJ databases">
        <title>Acidophilic green algal genome provides insights into adaptation to an acidic environment.</title>
        <authorList>
            <person name="Hirooka S."/>
            <person name="Hirose Y."/>
            <person name="Kanesaki Y."/>
            <person name="Higuchi S."/>
            <person name="Fujiwara T."/>
            <person name="Onuma R."/>
            <person name="Era A."/>
            <person name="Ohbayashi R."/>
            <person name="Uzuka A."/>
            <person name="Nozaki H."/>
            <person name="Yoshikawa H."/>
            <person name="Miyagishima S.Y."/>
        </authorList>
    </citation>
    <scope>NUCLEOTIDE SEQUENCE [LARGE SCALE GENOMIC DNA]</scope>
    <source>
        <strain evidence="2 3">NIES-2499</strain>
    </source>
</reference>
<gene>
    <name evidence="2" type="ORF">CEUSTIGMA_g482.t1</name>
</gene>
<keyword evidence="3" id="KW-1185">Reference proteome</keyword>